<dbReference type="SUPFAM" id="SSF81383">
    <property type="entry name" value="F-box domain"/>
    <property type="match status" value="1"/>
</dbReference>
<dbReference type="InterPro" id="IPR001810">
    <property type="entry name" value="F-box_dom"/>
</dbReference>
<dbReference type="InterPro" id="IPR036047">
    <property type="entry name" value="F-box-like_dom_sf"/>
</dbReference>
<keyword evidence="3" id="KW-1185">Reference proteome</keyword>
<dbReference type="OrthoDB" id="3800738at2759"/>
<organism evidence="2 3">
    <name type="scientific">Penicillium angulare</name>
    <dbReference type="NCBI Taxonomy" id="116970"/>
    <lineage>
        <taxon>Eukaryota</taxon>
        <taxon>Fungi</taxon>
        <taxon>Dikarya</taxon>
        <taxon>Ascomycota</taxon>
        <taxon>Pezizomycotina</taxon>
        <taxon>Eurotiomycetes</taxon>
        <taxon>Eurotiomycetidae</taxon>
        <taxon>Eurotiales</taxon>
        <taxon>Aspergillaceae</taxon>
        <taxon>Penicillium</taxon>
    </lineage>
</organism>
<protein>
    <recommendedName>
        <fullName evidence="1">F-box domain-containing protein</fullName>
    </recommendedName>
</protein>
<name>A0A9W9K6Q5_9EURO</name>
<evidence type="ECO:0000259" key="1">
    <source>
        <dbReference type="SMART" id="SM00256"/>
    </source>
</evidence>
<dbReference type="EMBL" id="JAPQKH010000006">
    <property type="protein sequence ID" value="KAJ5094800.1"/>
    <property type="molecule type" value="Genomic_DNA"/>
</dbReference>
<reference evidence="2" key="1">
    <citation type="submission" date="2022-11" db="EMBL/GenBank/DDBJ databases">
        <authorList>
            <person name="Petersen C."/>
        </authorList>
    </citation>
    <scope>NUCLEOTIDE SEQUENCE</scope>
    <source>
        <strain evidence="2">IBT 30069</strain>
    </source>
</reference>
<proteinExistence type="predicted"/>
<evidence type="ECO:0000313" key="3">
    <source>
        <dbReference type="Proteomes" id="UP001149165"/>
    </source>
</evidence>
<reference evidence="2" key="2">
    <citation type="journal article" date="2023" name="IMA Fungus">
        <title>Comparative genomic study of the Penicillium genus elucidates a diverse pangenome and 15 lateral gene transfer events.</title>
        <authorList>
            <person name="Petersen C."/>
            <person name="Sorensen T."/>
            <person name="Nielsen M.R."/>
            <person name="Sondergaard T.E."/>
            <person name="Sorensen J.L."/>
            <person name="Fitzpatrick D.A."/>
            <person name="Frisvad J.C."/>
            <person name="Nielsen K.L."/>
        </authorList>
    </citation>
    <scope>NUCLEOTIDE SEQUENCE</scope>
    <source>
        <strain evidence="2">IBT 30069</strain>
    </source>
</reference>
<feature type="domain" description="F-box" evidence="1">
    <location>
        <begin position="14"/>
        <end position="55"/>
    </location>
</feature>
<dbReference type="AlphaFoldDB" id="A0A9W9K6Q5"/>
<dbReference type="SMART" id="SM00256">
    <property type="entry name" value="FBOX"/>
    <property type="match status" value="1"/>
</dbReference>
<accession>A0A9W9K6Q5</accession>
<dbReference type="Gene3D" id="1.20.1280.50">
    <property type="match status" value="1"/>
</dbReference>
<sequence length="322" mass="38219">MESINLSPQLKAILTPEILENILLYLDQKSLLISAQRVCRFWHDLISQAPPLQRLLFFQPHWDLEDTYTSDLLAEKFPLFFKYSPGQPDQSKETMQVNTLDLWKDRSLFETLPLASPHRNEAFMYEGSSWRHMLVQQPPIPKFAVFSAFNARRGDFFSVPYMVEQLLKTAPDDGADSKPPDISTPLRMGQFYDQFTILEGQSPWAFMIMWNSGEIMFPPKIDKWTFQDEDKRVMKQALEAYGMIVVARKVLHSCEYVLWAPGKQFVFDKWWRGEVEKEEKREAERQIRRDKIWSPEKQRREEKTFKYKVKRWTSNFIDLVKM</sequence>
<gene>
    <name evidence="2" type="ORF">N7456_010661</name>
</gene>
<dbReference type="Pfam" id="PF12937">
    <property type="entry name" value="F-box-like"/>
    <property type="match status" value="1"/>
</dbReference>
<dbReference type="Proteomes" id="UP001149165">
    <property type="component" value="Unassembled WGS sequence"/>
</dbReference>
<dbReference type="CDD" id="cd09917">
    <property type="entry name" value="F-box_SF"/>
    <property type="match status" value="1"/>
</dbReference>
<comment type="caution">
    <text evidence="2">The sequence shown here is derived from an EMBL/GenBank/DDBJ whole genome shotgun (WGS) entry which is preliminary data.</text>
</comment>
<evidence type="ECO:0000313" key="2">
    <source>
        <dbReference type="EMBL" id="KAJ5094800.1"/>
    </source>
</evidence>